<sequence>MTHNVMNCSSTGSSRTGKLPLMMNCYASPSLLLVLVASFIVLSTHSRLALTGVLAQYDHEYDHHDEATGRGPSRWGQLDPKWKACSYGRKQSPIDFVDRSLSFCPSLGELNKDYRPAPATLTKRGREIYVYWRGDAGKININGSDYRLIQLHWHTPAEHTFNGIKYDLELHIVHSNSTNGTAVVGIVYRLGPPDPFLSTLTEKIKLLQRDGNIDLGIVDPKSVGFRNREYYYRYLGSLTTPPCTEGVVWTVFRHVRTVSWEQVQALKDAIEYGFESNARPTQPLNGRPVCLYAPFYG</sequence>
<dbReference type="SMART" id="SM01057">
    <property type="entry name" value="Carb_anhydrase"/>
    <property type="match status" value="1"/>
</dbReference>
<dbReference type="Gene3D" id="3.10.200.10">
    <property type="entry name" value="Alpha carbonic anhydrase"/>
    <property type="match status" value="1"/>
</dbReference>
<proteinExistence type="inferred from homology"/>
<dbReference type="GO" id="GO:0006730">
    <property type="term" value="P:one-carbon metabolic process"/>
    <property type="evidence" value="ECO:0007669"/>
    <property type="project" value="TreeGrafter"/>
</dbReference>
<evidence type="ECO:0000256" key="1">
    <source>
        <dbReference type="ARBA" id="ARBA00002904"/>
    </source>
</evidence>
<name>A0A978UAM0_ZIZJJ</name>
<evidence type="ECO:0000256" key="2">
    <source>
        <dbReference type="ARBA" id="ARBA00004470"/>
    </source>
</evidence>
<comment type="similarity">
    <text evidence="3">Belongs to the alpha-class carbonic anhydrase family.</text>
</comment>
<evidence type="ECO:0000313" key="7">
    <source>
        <dbReference type="Proteomes" id="UP000813462"/>
    </source>
</evidence>
<dbReference type="PANTHER" id="PTHR18952">
    <property type="entry name" value="CARBONIC ANHYDRASE"/>
    <property type="match status" value="1"/>
</dbReference>
<accession>A0A978UAM0</accession>
<comment type="function">
    <text evidence="1">Reversible hydration of carbon dioxide.</text>
</comment>
<evidence type="ECO:0000313" key="6">
    <source>
        <dbReference type="EMBL" id="KAH7511813.1"/>
    </source>
</evidence>
<comment type="caution">
    <text evidence="6">The sequence shown here is derived from an EMBL/GenBank/DDBJ whole genome shotgun (WGS) entry which is preliminary data.</text>
</comment>
<dbReference type="GO" id="GO:0004089">
    <property type="term" value="F:carbonate dehydratase activity"/>
    <property type="evidence" value="ECO:0007669"/>
    <property type="project" value="UniProtKB-EC"/>
</dbReference>
<dbReference type="InterPro" id="IPR041891">
    <property type="entry name" value="Alpha_CA_prokaryot-like"/>
</dbReference>
<dbReference type="PROSITE" id="PS51144">
    <property type="entry name" value="ALPHA_CA_2"/>
    <property type="match status" value="1"/>
</dbReference>
<dbReference type="PANTHER" id="PTHR18952:SF244">
    <property type="entry name" value="CARBONIC ANHYDRASE"/>
    <property type="match status" value="1"/>
</dbReference>
<protein>
    <recommendedName>
        <fullName evidence="5">Alpha-carbonic anhydrase domain-containing protein</fullName>
    </recommendedName>
</protein>
<feature type="domain" description="Alpha-carbonic anhydrase" evidence="5">
    <location>
        <begin position="59"/>
        <end position="293"/>
    </location>
</feature>
<dbReference type="Proteomes" id="UP000813462">
    <property type="component" value="Unassembled WGS sequence"/>
</dbReference>
<dbReference type="SUPFAM" id="SSF51069">
    <property type="entry name" value="Carbonic anhydrase"/>
    <property type="match status" value="1"/>
</dbReference>
<evidence type="ECO:0000256" key="3">
    <source>
        <dbReference type="ARBA" id="ARBA00006365"/>
    </source>
</evidence>
<dbReference type="GO" id="GO:0008270">
    <property type="term" value="F:zinc ion binding"/>
    <property type="evidence" value="ECO:0007669"/>
    <property type="project" value="InterPro"/>
</dbReference>
<comment type="subcellular location">
    <subcellularLocation>
        <location evidence="2">Plastid</location>
        <location evidence="2">Chloroplast stroma</location>
    </subcellularLocation>
</comment>
<dbReference type="Pfam" id="PF00194">
    <property type="entry name" value="Carb_anhydrase"/>
    <property type="match status" value="1"/>
</dbReference>
<comment type="catalytic activity">
    <reaction evidence="4">
        <text>hydrogencarbonate + H(+) = CO2 + H2O</text>
        <dbReference type="Rhea" id="RHEA:10748"/>
        <dbReference type="ChEBI" id="CHEBI:15377"/>
        <dbReference type="ChEBI" id="CHEBI:15378"/>
        <dbReference type="ChEBI" id="CHEBI:16526"/>
        <dbReference type="ChEBI" id="CHEBI:17544"/>
        <dbReference type="EC" id="4.2.1.1"/>
    </reaction>
</comment>
<organism evidence="6 7">
    <name type="scientific">Ziziphus jujuba var. spinosa</name>
    <dbReference type="NCBI Taxonomy" id="714518"/>
    <lineage>
        <taxon>Eukaryota</taxon>
        <taxon>Viridiplantae</taxon>
        <taxon>Streptophyta</taxon>
        <taxon>Embryophyta</taxon>
        <taxon>Tracheophyta</taxon>
        <taxon>Spermatophyta</taxon>
        <taxon>Magnoliopsida</taxon>
        <taxon>eudicotyledons</taxon>
        <taxon>Gunneridae</taxon>
        <taxon>Pentapetalae</taxon>
        <taxon>rosids</taxon>
        <taxon>fabids</taxon>
        <taxon>Rosales</taxon>
        <taxon>Rhamnaceae</taxon>
        <taxon>Paliureae</taxon>
        <taxon>Ziziphus</taxon>
    </lineage>
</organism>
<dbReference type="EMBL" id="JAEACU010000012">
    <property type="protein sequence ID" value="KAH7511813.1"/>
    <property type="molecule type" value="Genomic_DNA"/>
</dbReference>
<dbReference type="InterPro" id="IPR001148">
    <property type="entry name" value="CA_dom"/>
</dbReference>
<dbReference type="InterPro" id="IPR036398">
    <property type="entry name" value="CA_dom_sf"/>
</dbReference>
<evidence type="ECO:0000256" key="4">
    <source>
        <dbReference type="ARBA" id="ARBA00048348"/>
    </source>
</evidence>
<evidence type="ECO:0000259" key="5">
    <source>
        <dbReference type="PROSITE" id="PS51144"/>
    </source>
</evidence>
<dbReference type="CDD" id="cd03124">
    <property type="entry name" value="alpha_CA_prokaryotic_like"/>
    <property type="match status" value="1"/>
</dbReference>
<gene>
    <name evidence="6" type="ORF">FEM48_Zijuj12G0022300</name>
</gene>
<dbReference type="InterPro" id="IPR023561">
    <property type="entry name" value="Carbonic_anhydrase_a-class"/>
</dbReference>
<dbReference type="AlphaFoldDB" id="A0A978UAM0"/>
<dbReference type="GO" id="GO:0009570">
    <property type="term" value="C:chloroplast stroma"/>
    <property type="evidence" value="ECO:0007669"/>
    <property type="project" value="UniProtKB-SubCell"/>
</dbReference>
<reference evidence="6" key="1">
    <citation type="journal article" date="2021" name="Front. Plant Sci.">
        <title>Chromosome-Scale Genome Assembly for Chinese Sour Jujube and Insights Into Its Genome Evolution and Domestication Signature.</title>
        <authorList>
            <person name="Shen L.-Y."/>
            <person name="Luo H."/>
            <person name="Wang X.-L."/>
            <person name="Wang X.-M."/>
            <person name="Qiu X.-J."/>
            <person name="Liu H."/>
            <person name="Zhou S.-S."/>
            <person name="Jia K.-H."/>
            <person name="Nie S."/>
            <person name="Bao Y.-T."/>
            <person name="Zhang R.-G."/>
            <person name="Yun Q.-Z."/>
            <person name="Chai Y.-H."/>
            <person name="Lu J.-Y."/>
            <person name="Li Y."/>
            <person name="Zhao S.-W."/>
            <person name="Mao J.-F."/>
            <person name="Jia S.-G."/>
            <person name="Mao Y.-M."/>
        </authorList>
    </citation>
    <scope>NUCLEOTIDE SEQUENCE</scope>
    <source>
        <strain evidence="6">AT0</strain>
        <tissue evidence="6">Leaf</tissue>
    </source>
</reference>